<feature type="transmembrane region" description="Helical" evidence="9">
    <location>
        <begin position="93"/>
        <end position="112"/>
    </location>
</feature>
<feature type="transmembrane region" description="Helical" evidence="9">
    <location>
        <begin position="25"/>
        <end position="50"/>
    </location>
</feature>
<evidence type="ECO:0000256" key="6">
    <source>
        <dbReference type="ARBA" id="ARBA00022989"/>
    </source>
</evidence>
<evidence type="ECO:0000256" key="2">
    <source>
        <dbReference type="ARBA" id="ARBA00008873"/>
    </source>
</evidence>
<organism evidence="12 13">
    <name type="scientific">Mucilaginibacter litoreus</name>
    <dbReference type="NCBI Taxonomy" id="1048221"/>
    <lineage>
        <taxon>Bacteria</taxon>
        <taxon>Pseudomonadati</taxon>
        <taxon>Bacteroidota</taxon>
        <taxon>Sphingobacteriia</taxon>
        <taxon>Sphingobacteriales</taxon>
        <taxon>Sphingobacteriaceae</taxon>
        <taxon>Mucilaginibacter</taxon>
    </lineage>
</organism>
<dbReference type="Gene3D" id="1.20.1510.10">
    <property type="entry name" value="Cation efflux protein transmembrane domain"/>
    <property type="match status" value="1"/>
</dbReference>
<evidence type="ECO:0000256" key="9">
    <source>
        <dbReference type="SAM" id="Phobius"/>
    </source>
</evidence>
<dbReference type="SUPFAM" id="SSF161111">
    <property type="entry name" value="Cation efflux protein transmembrane domain-like"/>
    <property type="match status" value="1"/>
</dbReference>
<dbReference type="InterPro" id="IPR027469">
    <property type="entry name" value="Cation_efflux_TMD_sf"/>
</dbReference>
<dbReference type="InterPro" id="IPR036837">
    <property type="entry name" value="Cation_efflux_CTD_sf"/>
</dbReference>
<keyword evidence="13" id="KW-1185">Reference proteome</keyword>
<comment type="subcellular location">
    <subcellularLocation>
        <location evidence="1">Membrane</location>
        <topology evidence="1">Multi-pass membrane protein</topology>
    </subcellularLocation>
</comment>
<keyword evidence="4 9" id="KW-0812">Transmembrane</keyword>
<dbReference type="Proteomes" id="UP001597010">
    <property type="component" value="Unassembled WGS sequence"/>
</dbReference>
<dbReference type="PANTHER" id="PTHR11562">
    <property type="entry name" value="CATION EFFLUX PROTEIN/ ZINC TRANSPORTER"/>
    <property type="match status" value="1"/>
</dbReference>
<evidence type="ECO:0000256" key="1">
    <source>
        <dbReference type="ARBA" id="ARBA00004141"/>
    </source>
</evidence>
<evidence type="ECO:0000259" key="10">
    <source>
        <dbReference type="Pfam" id="PF01545"/>
    </source>
</evidence>
<evidence type="ECO:0000256" key="7">
    <source>
        <dbReference type="ARBA" id="ARBA00023065"/>
    </source>
</evidence>
<evidence type="ECO:0000259" key="11">
    <source>
        <dbReference type="Pfam" id="PF16916"/>
    </source>
</evidence>
<name>A0ABW3ATC2_9SPHI</name>
<dbReference type="Pfam" id="PF01545">
    <property type="entry name" value="Cation_efflux"/>
    <property type="match status" value="1"/>
</dbReference>
<dbReference type="Pfam" id="PF16916">
    <property type="entry name" value="ZT_dimer"/>
    <property type="match status" value="1"/>
</dbReference>
<keyword evidence="8 9" id="KW-0472">Membrane</keyword>
<feature type="transmembrane region" description="Helical" evidence="9">
    <location>
        <begin position="160"/>
        <end position="182"/>
    </location>
</feature>
<dbReference type="PANTHER" id="PTHR11562:SF17">
    <property type="entry name" value="RE54080P-RELATED"/>
    <property type="match status" value="1"/>
</dbReference>
<keyword evidence="5" id="KW-0862">Zinc</keyword>
<sequence>MHSHDHPHSGHHHDHTPKLDHLNAAFIWGIVLNSAFVIIEVIAGLISGSLALLTDAGHNLSDVASLALALLAFKLAKAKSNKNYTYGYKRSTIIVSFFNAVILVVAVGFIIYEAIMRFIHPEPIAGGTIAWVAFAGIAVNSFTAWLFVKDKDTDLNVKGAYLHMAVDAIVSLGVVISGLLIYFTGLAWIDSVVSIIIGIVILTGTWNLLKDSLRLEMDGVPKEMDLKEIKAELLKADGVVDVHHMHVWALSTTENALTAHLVISPKHINMFDDIKHDLRHRLEHLSISHSTFEPEFSNKKCKQPNC</sequence>
<dbReference type="EMBL" id="JBHTHZ010000004">
    <property type="protein sequence ID" value="MFD0793574.1"/>
    <property type="molecule type" value="Genomic_DNA"/>
</dbReference>
<evidence type="ECO:0000256" key="5">
    <source>
        <dbReference type="ARBA" id="ARBA00022906"/>
    </source>
</evidence>
<feature type="domain" description="Cation efflux protein cytoplasmic" evidence="11">
    <location>
        <begin position="221"/>
        <end position="283"/>
    </location>
</feature>
<evidence type="ECO:0000256" key="3">
    <source>
        <dbReference type="ARBA" id="ARBA00022448"/>
    </source>
</evidence>
<keyword evidence="6 9" id="KW-1133">Transmembrane helix</keyword>
<protein>
    <submittedName>
        <fullName evidence="12">Cation diffusion facilitator family transporter</fullName>
    </submittedName>
</protein>
<dbReference type="InterPro" id="IPR058533">
    <property type="entry name" value="Cation_efflux_TM"/>
</dbReference>
<proteinExistence type="inferred from homology"/>
<feature type="transmembrane region" description="Helical" evidence="9">
    <location>
        <begin position="188"/>
        <end position="209"/>
    </location>
</feature>
<feature type="domain" description="Cation efflux protein transmembrane" evidence="10">
    <location>
        <begin position="29"/>
        <end position="214"/>
    </location>
</feature>
<evidence type="ECO:0000256" key="4">
    <source>
        <dbReference type="ARBA" id="ARBA00022692"/>
    </source>
</evidence>
<keyword evidence="7" id="KW-0406">Ion transport</keyword>
<accession>A0ABW3ATC2</accession>
<comment type="caution">
    <text evidence="12">The sequence shown here is derived from an EMBL/GenBank/DDBJ whole genome shotgun (WGS) entry which is preliminary data.</text>
</comment>
<dbReference type="SUPFAM" id="SSF160240">
    <property type="entry name" value="Cation efflux protein cytoplasmic domain-like"/>
    <property type="match status" value="1"/>
</dbReference>
<feature type="transmembrane region" description="Helical" evidence="9">
    <location>
        <begin position="124"/>
        <end position="148"/>
    </location>
</feature>
<dbReference type="NCBIfam" id="TIGR01297">
    <property type="entry name" value="CDF"/>
    <property type="match status" value="1"/>
</dbReference>
<reference evidence="13" key="1">
    <citation type="journal article" date="2019" name="Int. J. Syst. Evol. Microbiol.">
        <title>The Global Catalogue of Microorganisms (GCM) 10K type strain sequencing project: providing services to taxonomists for standard genome sequencing and annotation.</title>
        <authorList>
            <consortium name="The Broad Institute Genomics Platform"/>
            <consortium name="The Broad Institute Genome Sequencing Center for Infectious Disease"/>
            <person name="Wu L."/>
            <person name="Ma J."/>
        </authorList>
    </citation>
    <scope>NUCLEOTIDE SEQUENCE [LARGE SCALE GENOMIC DNA]</scope>
    <source>
        <strain evidence="13">CCUG 61484</strain>
    </source>
</reference>
<dbReference type="InterPro" id="IPR002524">
    <property type="entry name" value="Cation_efflux"/>
</dbReference>
<dbReference type="InterPro" id="IPR027470">
    <property type="entry name" value="Cation_efflux_CTD"/>
</dbReference>
<evidence type="ECO:0000256" key="8">
    <source>
        <dbReference type="ARBA" id="ARBA00023136"/>
    </source>
</evidence>
<keyword evidence="5" id="KW-0864">Zinc transport</keyword>
<gene>
    <name evidence="12" type="ORF">ACFQZX_08080</name>
</gene>
<keyword evidence="3" id="KW-0813">Transport</keyword>
<dbReference type="InterPro" id="IPR050681">
    <property type="entry name" value="CDF/SLC30A"/>
</dbReference>
<evidence type="ECO:0000313" key="13">
    <source>
        <dbReference type="Proteomes" id="UP001597010"/>
    </source>
</evidence>
<dbReference type="RefSeq" id="WP_377113569.1">
    <property type="nucleotide sequence ID" value="NZ_JBHTHZ010000004.1"/>
</dbReference>
<evidence type="ECO:0000313" key="12">
    <source>
        <dbReference type="EMBL" id="MFD0793574.1"/>
    </source>
</evidence>
<comment type="similarity">
    <text evidence="2">Belongs to the cation diffusion facilitator (CDF) transporter (TC 2.A.4) family. SLC30A subfamily.</text>
</comment>